<evidence type="ECO:0000256" key="1">
    <source>
        <dbReference type="SAM" id="Phobius"/>
    </source>
</evidence>
<dbReference type="AlphaFoldDB" id="A0A1G2TXN2"/>
<keyword evidence="1" id="KW-0472">Membrane</keyword>
<organism evidence="2 3">
    <name type="scientific">Candidatus Zambryskibacteria bacterium RIFCSPLOWO2_01_FULL_39_39</name>
    <dbReference type="NCBI Taxonomy" id="1802758"/>
    <lineage>
        <taxon>Bacteria</taxon>
        <taxon>Candidatus Zambryskiibacteriota</taxon>
    </lineage>
</organism>
<evidence type="ECO:0000313" key="3">
    <source>
        <dbReference type="Proteomes" id="UP000177707"/>
    </source>
</evidence>
<dbReference type="STRING" id="1802758.A3A96_03530"/>
<dbReference type="EMBL" id="MHWB01000008">
    <property type="protein sequence ID" value="OHB02051.1"/>
    <property type="molecule type" value="Genomic_DNA"/>
</dbReference>
<name>A0A1G2TXN2_9BACT</name>
<proteinExistence type="predicted"/>
<gene>
    <name evidence="2" type="ORF">A3A96_03530</name>
</gene>
<reference evidence="2 3" key="1">
    <citation type="journal article" date="2016" name="Nat. Commun.">
        <title>Thousands of microbial genomes shed light on interconnected biogeochemical processes in an aquifer system.</title>
        <authorList>
            <person name="Anantharaman K."/>
            <person name="Brown C.T."/>
            <person name="Hug L.A."/>
            <person name="Sharon I."/>
            <person name="Castelle C.J."/>
            <person name="Probst A.J."/>
            <person name="Thomas B.C."/>
            <person name="Singh A."/>
            <person name="Wilkins M.J."/>
            <person name="Karaoz U."/>
            <person name="Brodie E.L."/>
            <person name="Williams K.H."/>
            <person name="Hubbard S.S."/>
            <person name="Banfield J.F."/>
        </authorList>
    </citation>
    <scope>NUCLEOTIDE SEQUENCE [LARGE SCALE GENOMIC DNA]</scope>
</reference>
<comment type="caution">
    <text evidence="2">The sequence shown here is derived from an EMBL/GenBank/DDBJ whole genome shotgun (WGS) entry which is preliminary data.</text>
</comment>
<sequence length="327" mass="36921">MNPEEKEDTSKDFGKVIDALHNKQKLSSLRTYQGDMAEFIKDKNESVISVAVKEKVRDERREEQIEKVEEKIDLYHPIQTPTSNKKGFQINLTMIFLSLLLIVGGSVGFFYAFEFIKNGSPPKTATKEEIIPYNNLITLANVTNVNLGEEFGKLSSSAGINIVKISDANGESFQKIQDFLNFLQISPPSELVRTLRDEYALGVISQNEVNSSFMVITVDDFGRAFAGMLDWEKSLEKDLFFLSRELPKEPEVQTDLEEPIQPTQPSETIFTWKDVIIKNKDTRALVDEGGRSIIAYTFLDKNTILITDNTLVIGDITSAYNTRSVAR</sequence>
<feature type="transmembrane region" description="Helical" evidence="1">
    <location>
        <begin position="92"/>
        <end position="113"/>
    </location>
</feature>
<protein>
    <submittedName>
        <fullName evidence="2">Uncharacterized protein</fullName>
    </submittedName>
</protein>
<dbReference type="Proteomes" id="UP000177707">
    <property type="component" value="Unassembled WGS sequence"/>
</dbReference>
<keyword evidence="1" id="KW-0812">Transmembrane</keyword>
<evidence type="ECO:0000313" key="2">
    <source>
        <dbReference type="EMBL" id="OHB02051.1"/>
    </source>
</evidence>
<accession>A0A1G2TXN2</accession>
<keyword evidence="1" id="KW-1133">Transmembrane helix</keyword>